<name>A0A420EQ68_9ACTN</name>
<reference evidence="2 3" key="1">
    <citation type="journal article" date="2018" name="Int. J. Syst. Evol. Microbiol.">
        <title>Micromonospora globbae sp. nov., an endophytic actinomycete isolated from roots of Globba winitii C. H. Wright.</title>
        <authorList>
            <person name="Kuncharoen N."/>
            <person name="Pittayakhajonwut P."/>
            <person name="Tanasupawat S."/>
        </authorList>
    </citation>
    <scope>NUCLEOTIDE SEQUENCE [LARGE SCALE GENOMIC DNA]</scope>
    <source>
        <strain evidence="2 3">WPS1-2</strain>
    </source>
</reference>
<sequence>MAHHLFAVLVRATATVTTIDAHLAKPMRLVARAHRIDGYRLGGQVTGAWDPDYDPAADPNNWHPCSACGGTTRVDGAECRACVDAVEAGRRPGTVVPWSYTDWARYPGDIVALPRLLHPGWRFPPGRTPVAWVDLAGVVWLGTDEAILTGTDTGAVPPRLLGVFHDLVAGRRDPDPTAPPAGRRHIPADRSVPWRHPGRPRRPRVRFEPADWSVAVVDAHS</sequence>
<feature type="region of interest" description="Disordered" evidence="1">
    <location>
        <begin position="171"/>
        <end position="204"/>
    </location>
</feature>
<gene>
    <name evidence="2" type="ORF">D7I43_31340</name>
</gene>
<dbReference type="OrthoDB" id="3365066at2"/>
<proteinExistence type="predicted"/>
<dbReference type="RefSeq" id="WP_120332178.1">
    <property type="nucleotide sequence ID" value="NZ_RAQQ01000049.1"/>
</dbReference>
<protein>
    <submittedName>
        <fullName evidence="2">Uncharacterized protein</fullName>
    </submittedName>
</protein>
<evidence type="ECO:0000313" key="3">
    <source>
        <dbReference type="Proteomes" id="UP000285744"/>
    </source>
</evidence>
<accession>A0A420EQ68</accession>
<dbReference type="Proteomes" id="UP000285744">
    <property type="component" value="Unassembled WGS sequence"/>
</dbReference>
<evidence type="ECO:0000313" key="2">
    <source>
        <dbReference type="EMBL" id="RKF22817.1"/>
    </source>
</evidence>
<dbReference type="AlphaFoldDB" id="A0A420EQ68"/>
<evidence type="ECO:0000256" key="1">
    <source>
        <dbReference type="SAM" id="MobiDB-lite"/>
    </source>
</evidence>
<dbReference type="EMBL" id="RAQQ01000049">
    <property type="protein sequence ID" value="RKF22817.1"/>
    <property type="molecule type" value="Genomic_DNA"/>
</dbReference>
<organism evidence="2 3">
    <name type="scientific">Micromonospora globbae</name>
    <dbReference type="NCBI Taxonomy" id="1894969"/>
    <lineage>
        <taxon>Bacteria</taxon>
        <taxon>Bacillati</taxon>
        <taxon>Actinomycetota</taxon>
        <taxon>Actinomycetes</taxon>
        <taxon>Micromonosporales</taxon>
        <taxon>Micromonosporaceae</taxon>
        <taxon>Micromonospora</taxon>
    </lineage>
</organism>
<comment type="caution">
    <text evidence="2">The sequence shown here is derived from an EMBL/GenBank/DDBJ whole genome shotgun (WGS) entry which is preliminary data.</text>
</comment>